<sequence>MKRLKNGSEIYEADKIVFKGNTMTGWSQEGDVLFCFKGVRNFESFELLDAADWDEAEPDPAEQVEDLKRRLAGTEIAILGLMELTAAGGDSSDVLRSTLNSMARK</sequence>
<dbReference type="AlphaFoldDB" id="A0A0C2R7C7"/>
<dbReference type="EMBL" id="JXRR01000017">
    <property type="protein sequence ID" value="KIL46150.1"/>
    <property type="molecule type" value="Genomic_DNA"/>
</dbReference>
<keyword evidence="2" id="KW-1185">Reference proteome</keyword>
<evidence type="ECO:0000313" key="1">
    <source>
        <dbReference type="EMBL" id="KIL46150.1"/>
    </source>
</evidence>
<organism evidence="1 2">
    <name type="scientific">Jeotgalibacillus campisalis</name>
    <dbReference type="NCBI Taxonomy" id="220754"/>
    <lineage>
        <taxon>Bacteria</taxon>
        <taxon>Bacillati</taxon>
        <taxon>Bacillota</taxon>
        <taxon>Bacilli</taxon>
        <taxon>Bacillales</taxon>
        <taxon>Caryophanaceae</taxon>
        <taxon>Jeotgalibacillus</taxon>
    </lineage>
</organism>
<name>A0A0C2R7C7_9BACL</name>
<proteinExistence type="predicted"/>
<evidence type="ECO:0000313" key="2">
    <source>
        <dbReference type="Proteomes" id="UP000031972"/>
    </source>
</evidence>
<protein>
    <submittedName>
        <fullName evidence="1">Uncharacterized protein</fullName>
    </submittedName>
</protein>
<dbReference type="RefSeq" id="WP_041059710.1">
    <property type="nucleotide sequence ID" value="NZ_JXRR01000017.1"/>
</dbReference>
<dbReference type="Proteomes" id="UP000031972">
    <property type="component" value="Unassembled WGS sequence"/>
</dbReference>
<accession>A0A0C2R7C7</accession>
<dbReference type="PATRIC" id="fig|220754.4.peg.2839"/>
<gene>
    <name evidence="1" type="ORF">KR50_28250</name>
</gene>
<comment type="caution">
    <text evidence="1">The sequence shown here is derived from an EMBL/GenBank/DDBJ whole genome shotgun (WGS) entry which is preliminary data.</text>
</comment>
<reference evidence="1 2" key="1">
    <citation type="submission" date="2015-01" db="EMBL/GenBank/DDBJ databases">
        <title>Jeotgalibacillus campisalis genome sequencing.</title>
        <authorList>
            <person name="Goh K.M."/>
            <person name="Chan K.-G."/>
            <person name="Yaakop A.S."/>
            <person name="Ee R."/>
            <person name="Gan H.M."/>
            <person name="Chan C.S."/>
        </authorList>
    </citation>
    <scope>NUCLEOTIDE SEQUENCE [LARGE SCALE GENOMIC DNA]</scope>
    <source>
        <strain evidence="1 2">SF-57</strain>
    </source>
</reference>